<keyword evidence="1" id="KW-0812">Transmembrane</keyword>
<organism evidence="3 4">
    <name type="scientific">Candidatus Erysipelatoclostridium merdavium</name>
    <dbReference type="NCBI Taxonomy" id="2838566"/>
    <lineage>
        <taxon>Bacteria</taxon>
        <taxon>Bacillati</taxon>
        <taxon>Bacillota</taxon>
        <taxon>Erysipelotrichia</taxon>
        <taxon>Erysipelotrichales</taxon>
        <taxon>Erysipelotrichales incertae sedis</taxon>
    </lineage>
</organism>
<dbReference type="AlphaFoldDB" id="A0A9D1XLU5"/>
<dbReference type="EMBL" id="DXET01000177">
    <property type="protein sequence ID" value="HIX81918.1"/>
    <property type="molecule type" value="Genomic_DNA"/>
</dbReference>
<feature type="transmembrane region" description="Helical" evidence="1">
    <location>
        <begin position="6"/>
        <end position="24"/>
    </location>
</feature>
<evidence type="ECO:0000313" key="4">
    <source>
        <dbReference type="Proteomes" id="UP000886724"/>
    </source>
</evidence>
<dbReference type="Pfam" id="PF16403">
    <property type="entry name" value="Bact_surface_Ig-like"/>
    <property type="match status" value="1"/>
</dbReference>
<protein>
    <submittedName>
        <fullName evidence="3">DUF5011 domain-containing protein</fullName>
    </submittedName>
</protein>
<proteinExistence type="predicted"/>
<name>A0A9D1XLU5_9FIRM</name>
<feature type="domain" description="Pesticidal crystal protein Cry22Aa Ig-like" evidence="2">
    <location>
        <begin position="208"/>
        <end position="272"/>
    </location>
</feature>
<dbReference type="InterPro" id="IPR032179">
    <property type="entry name" value="Cry22Aa_Ig-like"/>
</dbReference>
<comment type="caution">
    <text evidence="3">The sequence shown here is derived from an EMBL/GenBank/DDBJ whole genome shotgun (WGS) entry which is preliminary data.</text>
</comment>
<accession>A0A9D1XLU5</accession>
<keyword evidence="1" id="KW-1133">Transmembrane helix</keyword>
<gene>
    <name evidence="3" type="ORF">H9980_08120</name>
</gene>
<dbReference type="Gene3D" id="2.60.40.10">
    <property type="entry name" value="Immunoglobulins"/>
    <property type="match status" value="1"/>
</dbReference>
<evidence type="ECO:0000259" key="2">
    <source>
        <dbReference type="Pfam" id="PF16403"/>
    </source>
</evidence>
<reference evidence="3" key="2">
    <citation type="submission" date="2021-04" db="EMBL/GenBank/DDBJ databases">
        <authorList>
            <person name="Gilroy R."/>
        </authorList>
    </citation>
    <scope>NUCLEOTIDE SEQUENCE</scope>
    <source>
        <strain evidence="3">ChiGjej1B1-14440</strain>
    </source>
</reference>
<dbReference type="InterPro" id="IPR013783">
    <property type="entry name" value="Ig-like_fold"/>
</dbReference>
<keyword evidence="1" id="KW-0472">Membrane</keyword>
<evidence type="ECO:0000313" key="3">
    <source>
        <dbReference type="EMBL" id="HIX81918.1"/>
    </source>
</evidence>
<reference evidence="3" key="1">
    <citation type="journal article" date="2021" name="PeerJ">
        <title>Extensive microbial diversity within the chicken gut microbiome revealed by metagenomics and culture.</title>
        <authorList>
            <person name="Gilroy R."/>
            <person name="Ravi A."/>
            <person name="Getino M."/>
            <person name="Pursley I."/>
            <person name="Horton D.L."/>
            <person name="Alikhan N.F."/>
            <person name="Baker D."/>
            <person name="Gharbi K."/>
            <person name="Hall N."/>
            <person name="Watson M."/>
            <person name="Adriaenssens E.M."/>
            <person name="Foster-Nyarko E."/>
            <person name="Jarju S."/>
            <person name="Secka A."/>
            <person name="Antonio M."/>
            <person name="Oren A."/>
            <person name="Chaudhuri R.R."/>
            <person name="La Ragione R."/>
            <person name="Hildebrand F."/>
            <person name="Pallen M.J."/>
        </authorList>
    </citation>
    <scope>NUCLEOTIDE SEQUENCE</scope>
    <source>
        <strain evidence="3">ChiGjej1B1-14440</strain>
    </source>
</reference>
<evidence type="ECO:0000256" key="1">
    <source>
        <dbReference type="SAM" id="Phobius"/>
    </source>
</evidence>
<dbReference type="Proteomes" id="UP000886724">
    <property type="component" value="Unassembled WGS sequence"/>
</dbReference>
<sequence>MKKITYLIGIVSLLALVIILILSFKMTTENNDDDGQNSSGNAKIIFEGDLVYDGTGELDLLDGVRAIDEDGTDLTSNINAKIVLDGNDQEIRYSVSGENGQIVYKERDLVLKNYQGPAIIANDHLSFDAKDLSNLVTVLNKRGELKGLDGFGKDITDQITYQREKVSDGIYQLTFTLNNIYLDSTSLIVKANISGTISDPVLELYRSSIEIDVGSVFYPEDYIEVANDENGNSVKDQVKISSSLNTMQPGVYNVSYQLTSSDNSVIVTKNLEVKIR</sequence>